<dbReference type="Pfam" id="PF14031">
    <property type="entry name" value="D-ser_dehydrat"/>
    <property type="match status" value="1"/>
</dbReference>
<name>A0A521AZ84_9BACT</name>
<evidence type="ECO:0000256" key="1">
    <source>
        <dbReference type="ARBA" id="ARBA00005323"/>
    </source>
</evidence>
<dbReference type="GO" id="GO:0008721">
    <property type="term" value="F:D-serine ammonia-lyase activity"/>
    <property type="evidence" value="ECO:0007669"/>
    <property type="project" value="TreeGrafter"/>
</dbReference>
<evidence type="ECO:0000256" key="2">
    <source>
        <dbReference type="ARBA" id="ARBA00023239"/>
    </source>
</evidence>
<dbReference type="Gene3D" id="3.20.20.10">
    <property type="entry name" value="Alanine racemase"/>
    <property type="match status" value="1"/>
</dbReference>
<dbReference type="RefSeq" id="WP_185958205.1">
    <property type="nucleotide sequence ID" value="NZ_FXTH01000002.1"/>
</dbReference>
<proteinExistence type="inferred from homology"/>
<evidence type="ECO:0000259" key="3">
    <source>
        <dbReference type="SMART" id="SM01119"/>
    </source>
</evidence>
<dbReference type="SUPFAM" id="SSF51419">
    <property type="entry name" value="PLP-binding barrel"/>
    <property type="match status" value="1"/>
</dbReference>
<gene>
    <name evidence="4" type="ORF">SAMN06265218_10222</name>
</gene>
<keyword evidence="2" id="KW-0456">Lyase</keyword>
<dbReference type="EMBL" id="FXTH01000002">
    <property type="protein sequence ID" value="SMO40115.1"/>
    <property type="molecule type" value="Genomic_DNA"/>
</dbReference>
<protein>
    <submittedName>
        <fullName evidence="4">D-serine deaminase, pyridoxal phosphate-dependent</fullName>
    </submittedName>
</protein>
<dbReference type="SMART" id="SM01119">
    <property type="entry name" value="D-ser_dehydrat"/>
    <property type="match status" value="1"/>
</dbReference>
<dbReference type="Gene3D" id="2.40.37.20">
    <property type="entry name" value="D-serine dehydratase-like domain"/>
    <property type="match status" value="1"/>
</dbReference>
<evidence type="ECO:0000313" key="5">
    <source>
        <dbReference type="Proteomes" id="UP000317593"/>
    </source>
</evidence>
<dbReference type="PANTHER" id="PTHR28004">
    <property type="entry name" value="ZGC:162816-RELATED"/>
    <property type="match status" value="1"/>
</dbReference>
<feature type="domain" description="D-serine dehydratase-like" evidence="3">
    <location>
        <begin position="249"/>
        <end position="355"/>
    </location>
</feature>
<dbReference type="Proteomes" id="UP000317593">
    <property type="component" value="Unassembled WGS sequence"/>
</dbReference>
<dbReference type="InterPro" id="IPR042208">
    <property type="entry name" value="D-ser_dehydrat-like_sf"/>
</dbReference>
<dbReference type="InterPro" id="IPR051466">
    <property type="entry name" value="D-amino_acid_metab_enzyme"/>
</dbReference>
<dbReference type="InterPro" id="IPR026956">
    <property type="entry name" value="D-ser_dehydrat-like_dom"/>
</dbReference>
<sequence>MHSVSEPTLLLNETICQANIERMAHKAATRGLQFKPHMKTHQSAVIGQWLRSYGVTAVTVSSVSMASYFARHDWEDITIAFPCNLRETERINALAEKISLTLLVNRMETADTLQQQLSHQVDVYIELDTGAGRTGLQPSQTSYIIRLINCFKQADKLNWKGFYSHPGHSYTARSEAEIQSIHQTVLTQINRLRSKLGTSHGPFEVCIGDTPCASKGTEFNGIDAISPGNFVFYDLMQVQIGSCAVSDIATAVCCPVVDRYPNRNQLAIYGGAIHFSKEPLSEDDEVHFGLAATKQGHAWNPIDDHTHLTRLSQEHGIVQCSPRSFEQFSVGDTITILPVHSCLTAHLLGRFVSTGGTTIHQAQLKDRI</sequence>
<organism evidence="4 5">
    <name type="scientific">Fodinibius sediminis</name>
    <dbReference type="NCBI Taxonomy" id="1214077"/>
    <lineage>
        <taxon>Bacteria</taxon>
        <taxon>Pseudomonadati</taxon>
        <taxon>Balneolota</taxon>
        <taxon>Balneolia</taxon>
        <taxon>Balneolales</taxon>
        <taxon>Balneolaceae</taxon>
        <taxon>Fodinibius</taxon>
    </lineage>
</organism>
<keyword evidence="5" id="KW-1185">Reference proteome</keyword>
<evidence type="ECO:0000313" key="4">
    <source>
        <dbReference type="EMBL" id="SMO40115.1"/>
    </source>
</evidence>
<dbReference type="GO" id="GO:0036088">
    <property type="term" value="P:D-serine catabolic process"/>
    <property type="evidence" value="ECO:0007669"/>
    <property type="project" value="TreeGrafter"/>
</dbReference>
<dbReference type="AlphaFoldDB" id="A0A521AZ84"/>
<dbReference type="PANTHER" id="PTHR28004:SF2">
    <property type="entry name" value="D-SERINE DEHYDRATASE"/>
    <property type="match status" value="1"/>
</dbReference>
<dbReference type="InterPro" id="IPR029066">
    <property type="entry name" value="PLP-binding_barrel"/>
</dbReference>
<accession>A0A521AZ84</accession>
<reference evidence="4 5" key="1">
    <citation type="submission" date="2017-05" db="EMBL/GenBank/DDBJ databases">
        <authorList>
            <person name="Varghese N."/>
            <person name="Submissions S."/>
        </authorList>
    </citation>
    <scope>NUCLEOTIDE SEQUENCE [LARGE SCALE GENOMIC DNA]</scope>
    <source>
        <strain evidence="4 5">DSM 21194</strain>
    </source>
</reference>
<dbReference type="InterPro" id="IPR001608">
    <property type="entry name" value="Ala_racemase_N"/>
</dbReference>
<comment type="similarity">
    <text evidence="1">Belongs to the DSD1 family.</text>
</comment>
<dbReference type="Pfam" id="PF01168">
    <property type="entry name" value="Ala_racemase_N"/>
    <property type="match status" value="1"/>
</dbReference>